<reference evidence="14 15" key="1">
    <citation type="submission" date="2017-09" db="EMBL/GenBank/DDBJ databases">
        <title>A multilocus sequence analysis scheme for characterization of bacteria in the genus Thioclava.</title>
        <authorList>
            <person name="Liu Y."/>
            <person name="Shao Z."/>
        </authorList>
    </citation>
    <scope>NUCLEOTIDE SEQUENCE [LARGE SCALE GENOMIC DNA]</scope>
    <source>
        <strain evidence="14 15">CAU 1312</strain>
    </source>
</reference>
<evidence type="ECO:0000256" key="5">
    <source>
        <dbReference type="ARBA" id="ARBA00022741"/>
    </source>
</evidence>
<evidence type="ECO:0000256" key="2">
    <source>
        <dbReference type="ARBA" id="ARBA00011135"/>
    </source>
</evidence>
<dbReference type="EMBL" id="NTJD01000004">
    <property type="protein sequence ID" value="PCD76824.1"/>
    <property type="molecule type" value="Genomic_DNA"/>
</dbReference>
<dbReference type="SUPFAM" id="SSF52172">
    <property type="entry name" value="CheY-like"/>
    <property type="match status" value="1"/>
</dbReference>
<keyword evidence="5" id="KW-0547">Nucleotide-binding</keyword>
<dbReference type="InterPro" id="IPR058031">
    <property type="entry name" value="AAA_lid_NorR"/>
</dbReference>
<evidence type="ECO:0000259" key="12">
    <source>
        <dbReference type="PROSITE" id="PS50045"/>
    </source>
</evidence>
<dbReference type="SUPFAM" id="SSF46689">
    <property type="entry name" value="Homeodomain-like"/>
    <property type="match status" value="1"/>
</dbReference>
<evidence type="ECO:0000256" key="10">
    <source>
        <dbReference type="ARBA" id="ARBA00023163"/>
    </source>
</evidence>
<dbReference type="RefSeq" id="WP_096432531.1">
    <property type="nucleotide sequence ID" value="NZ_NTJD01000004.1"/>
</dbReference>
<dbReference type="InterPro" id="IPR025944">
    <property type="entry name" value="Sigma_54_int_dom_CS"/>
</dbReference>
<dbReference type="Pfam" id="PF25601">
    <property type="entry name" value="AAA_lid_14"/>
    <property type="match status" value="1"/>
</dbReference>
<keyword evidence="6" id="KW-0067">ATP-binding</keyword>
<keyword evidence="15" id="KW-1185">Reference proteome</keyword>
<evidence type="ECO:0000256" key="6">
    <source>
        <dbReference type="ARBA" id="ARBA00022840"/>
    </source>
</evidence>
<comment type="subunit">
    <text evidence="2">Interacts with sigma-54.</text>
</comment>
<comment type="caution">
    <text evidence="14">The sequence shown here is derived from an EMBL/GenBank/DDBJ whole genome shotgun (WGS) entry which is preliminary data.</text>
</comment>
<feature type="domain" description="Response regulatory" evidence="13">
    <location>
        <begin position="3"/>
        <end position="119"/>
    </location>
</feature>
<evidence type="ECO:0000313" key="14">
    <source>
        <dbReference type="EMBL" id="PCD76824.1"/>
    </source>
</evidence>
<dbReference type="GO" id="GO:0005524">
    <property type="term" value="F:ATP binding"/>
    <property type="evidence" value="ECO:0007669"/>
    <property type="project" value="UniProtKB-KW"/>
</dbReference>
<name>A0A2A4CRU9_9RHOB</name>
<dbReference type="PANTHER" id="PTHR32071">
    <property type="entry name" value="TRANSCRIPTIONAL REGULATORY PROTEIN"/>
    <property type="match status" value="1"/>
</dbReference>
<protein>
    <recommendedName>
        <fullName evidence="3">Nif-specific regulatory protein</fullName>
    </recommendedName>
</protein>
<evidence type="ECO:0000256" key="8">
    <source>
        <dbReference type="ARBA" id="ARBA00023015"/>
    </source>
</evidence>
<sequence>MSDILIVDDEKDIRELIADILGDEGYQTRMAGHSDECMDQLNTAEPSLMILDIWLKDSRMDGIDILKHVKRNNPDVPVIIISGHGNIEIAVAAIKQGAYDFIEKPFNIDQLLVVVSRAMETARLRRENSSLRRQGGELGEMIGQSLGFKKLRDQLDKVTKSNGRVMLTGEPGSGKEAAARFIHANSNRASAPFVTVNSASIEPERMEEVLFGRETAERGVEKGLLEQAHGGVIYFDEVADMPLGTQSKILRVLTEQQFTRVGGADKVRVDLRVISSTTRDLRTQIASGEFRQELYDRLNVVPIPVPALAERREDVPLLARHFIEGFNRAQGLPLRDISEEAAAAMQTMDWPGNIRQLRNVIERVLILGEGTGPIEARELPRENEAESDEGRLSLSGQLATLPLREARELFEREYLLTQINRFGGNISRTAAFVGMERSALHRKLKSLGVVTSQKAGARVAHLEDDEEADD</sequence>
<dbReference type="GO" id="GO:0006355">
    <property type="term" value="P:regulation of DNA-templated transcription"/>
    <property type="evidence" value="ECO:0007669"/>
    <property type="project" value="InterPro"/>
</dbReference>
<keyword evidence="9" id="KW-0010">Activator</keyword>
<dbReference type="FunFam" id="1.10.10.60:FF:000165">
    <property type="entry name" value="Two-component system nitrogen regulation response regulator NtrX"/>
    <property type="match status" value="1"/>
</dbReference>
<dbReference type="Gene3D" id="1.10.8.60">
    <property type="match status" value="1"/>
</dbReference>
<dbReference type="Gene3D" id="3.40.50.2300">
    <property type="match status" value="1"/>
</dbReference>
<evidence type="ECO:0000256" key="9">
    <source>
        <dbReference type="ARBA" id="ARBA00023159"/>
    </source>
</evidence>
<dbReference type="GO" id="GO:0043565">
    <property type="term" value="F:sequence-specific DNA binding"/>
    <property type="evidence" value="ECO:0007669"/>
    <property type="project" value="InterPro"/>
</dbReference>
<keyword evidence="8" id="KW-0805">Transcription regulation</keyword>
<dbReference type="FunFam" id="3.40.50.2300:FF:000018">
    <property type="entry name" value="DNA-binding transcriptional regulator NtrC"/>
    <property type="match status" value="1"/>
</dbReference>
<dbReference type="InterPro" id="IPR003593">
    <property type="entry name" value="AAA+_ATPase"/>
</dbReference>
<dbReference type="Gene3D" id="1.10.10.60">
    <property type="entry name" value="Homeodomain-like"/>
    <property type="match status" value="1"/>
</dbReference>
<dbReference type="SUPFAM" id="SSF52540">
    <property type="entry name" value="P-loop containing nucleoside triphosphate hydrolases"/>
    <property type="match status" value="1"/>
</dbReference>
<proteinExistence type="predicted"/>
<dbReference type="Pfam" id="PF00158">
    <property type="entry name" value="Sigma54_activat"/>
    <property type="match status" value="1"/>
</dbReference>
<dbReference type="InterPro" id="IPR027417">
    <property type="entry name" value="P-loop_NTPase"/>
</dbReference>
<evidence type="ECO:0000256" key="3">
    <source>
        <dbReference type="ARBA" id="ARBA00015308"/>
    </source>
</evidence>
<dbReference type="InterPro" id="IPR002078">
    <property type="entry name" value="Sigma_54_int"/>
</dbReference>
<keyword evidence="7" id="KW-0902">Two-component regulatory system</keyword>
<dbReference type="GO" id="GO:0000160">
    <property type="term" value="P:phosphorelay signal transduction system"/>
    <property type="evidence" value="ECO:0007669"/>
    <property type="project" value="UniProtKB-KW"/>
</dbReference>
<dbReference type="Pfam" id="PF00072">
    <property type="entry name" value="Response_reg"/>
    <property type="match status" value="1"/>
</dbReference>
<dbReference type="InterPro" id="IPR001789">
    <property type="entry name" value="Sig_transdc_resp-reg_receiver"/>
</dbReference>
<dbReference type="InterPro" id="IPR009057">
    <property type="entry name" value="Homeodomain-like_sf"/>
</dbReference>
<keyword evidence="4 11" id="KW-0597">Phosphoprotein</keyword>
<feature type="modified residue" description="4-aspartylphosphate" evidence="11">
    <location>
        <position position="52"/>
    </location>
</feature>
<dbReference type="CDD" id="cd17550">
    <property type="entry name" value="REC_NtrX-like"/>
    <property type="match status" value="1"/>
</dbReference>
<evidence type="ECO:0000256" key="4">
    <source>
        <dbReference type="ARBA" id="ARBA00022553"/>
    </source>
</evidence>
<evidence type="ECO:0000256" key="7">
    <source>
        <dbReference type="ARBA" id="ARBA00023012"/>
    </source>
</evidence>
<dbReference type="Pfam" id="PF02954">
    <property type="entry name" value="HTH_8"/>
    <property type="match status" value="1"/>
</dbReference>
<accession>A0A2A4CRU9</accession>
<comment type="function">
    <text evidence="1">Required for activation of most nif operons, which are directly involved in nitrogen fixation.</text>
</comment>
<evidence type="ECO:0000256" key="1">
    <source>
        <dbReference type="ARBA" id="ARBA00002167"/>
    </source>
</evidence>
<evidence type="ECO:0000256" key="11">
    <source>
        <dbReference type="PROSITE-ProRule" id="PRU00169"/>
    </source>
</evidence>
<feature type="domain" description="Sigma-54 factor interaction" evidence="12">
    <location>
        <begin position="141"/>
        <end position="366"/>
    </location>
</feature>
<evidence type="ECO:0000313" key="15">
    <source>
        <dbReference type="Proteomes" id="UP000243507"/>
    </source>
</evidence>
<dbReference type="InterPro" id="IPR002197">
    <property type="entry name" value="HTH_Fis"/>
</dbReference>
<dbReference type="PROSITE" id="PS50110">
    <property type="entry name" value="RESPONSE_REGULATORY"/>
    <property type="match status" value="1"/>
</dbReference>
<dbReference type="PANTHER" id="PTHR32071:SF17">
    <property type="entry name" value="TRANSCRIPTIONAL REGULATOR (NTRC FAMILY)"/>
    <property type="match status" value="1"/>
</dbReference>
<evidence type="ECO:0000259" key="13">
    <source>
        <dbReference type="PROSITE" id="PS50110"/>
    </source>
</evidence>
<dbReference type="AlphaFoldDB" id="A0A2A4CRU9"/>
<dbReference type="Proteomes" id="UP000243507">
    <property type="component" value="Unassembled WGS sequence"/>
</dbReference>
<dbReference type="FunFam" id="3.40.50.300:FF:000006">
    <property type="entry name" value="DNA-binding transcriptional regulator NtrC"/>
    <property type="match status" value="1"/>
</dbReference>
<dbReference type="SMART" id="SM00448">
    <property type="entry name" value="REC"/>
    <property type="match status" value="1"/>
</dbReference>
<dbReference type="CDD" id="cd00009">
    <property type="entry name" value="AAA"/>
    <property type="match status" value="1"/>
</dbReference>
<dbReference type="Gene3D" id="3.40.50.300">
    <property type="entry name" value="P-loop containing nucleotide triphosphate hydrolases"/>
    <property type="match status" value="1"/>
</dbReference>
<dbReference type="PROSITE" id="PS00688">
    <property type="entry name" value="SIGMA54_INTERACT_3"/>
    <property type="match status" value="1"/>
</dbReference>
<gene>
    <name evidence="14" type="ORF">CLN94_06930</name>
</gene>
<dbReference type="OrthoDB" id="9802388at2"/>
<organism evidence="14 15">
    <name type="scientific">Pseudothioclava arenosa</name>
    <dbReference type="NCBI Taxonomy" id="1795308"/>
    <lineage>
        <taxon>Bacteria</taxon>
        <taxon>Pseudomonadati</taxon>
        <taxon>Pseudomonadota</taxon>
        <taxon>Alphaproteobacteria</taxon>
        <taxon>Rhodobacterales</taxon>
        <taxon>Paracoccaceae</taxon>
        <taxon>Pseudothioclava</taxon>
    </lineage>
</organism>
<dbReference type="SMART" id="SM00382">
    <property type="entry name" value="AAA"/>
    <property type="match status" value="1"/>
</dbReference>
<keyword evidence="10" id="KW-0804">Transcription</keyword>
<dbReference type="InterPro" id="IPR011006">
    <property type="entry name" value="CheY-like_superfamily"/>
</dbReference>
<dbReference type="PROSITE" id="PS50045">
    <property type="entry name" value="SIGMA54_INTERACT_4"/>
    <property type="match status" value="1"/>
</dbReference>